<dbReference type="Gene3D" id="1.25.40.10">
    <property type="entry name" value="Tetratricopeptide repeat domain"/>
    <property type="match status" value="1"/>
</dbReference>
<accession>X1T4Z8</accession>
<sequence length="190" mass="22002">MKKNYLKYFGESWRKKLGGDKWVGTAVDLVNTSKFQEAVEMVKPHTTDFWDDHKAASYSIMGIAAHVQNQLDNALSNYNTSLKITKDTIRIHDMIPDLLLSIALIFIEQKMFRETEEILISAGVRESDNPWFLKAVNLYEDLSGKSGDEILNEVKKQFEENVKQKQEWIDWIKETLSTVFNLADKILKNK</sequence>
<gene>
    <name evidence="1" type="ORF">S12H4_15963</name>
</gene>
<name>X1T4Z8_9ZZZZ</name>
<proteinExistence type="predicted"/>
<protein>
    <recommendedName>
        <fullName evidence="2">MalT-like TPR region domain-containing protein</fullName>
    </recommendedName>
</protein>
<dbReference type="InterPro" id="IPR011990">
    <property type="entry name" value="TPR-like_helical_dom_sf"/>
</dbReference>
<dbReference type="EMBL" id="BARW01007699">
    <property type="protein sequence ID" value="GAI75089.1"/>
    <property type="molecule type" value="Genomic_DNA"/>
</dbReference>
<evidence type="ECO:0000313" key="1">
    <source>
        <dbReference type="EMBL" id="GAI75089.1"/>
    </source>
</evidence>
<organism evidence="1">
    <name type="scientific">marine sediment metagenome</name>
    <dbReference type="NCBI Taxonomy" id="412755"/>
    <lineage>
        <taxon>unclassified sequences</taxon>
        <taxon>metagenomes</taxon>
        <taxon>ecological metagenomes</taxon>
    </lineage>
</organism>
<dbReference type="SUPFAM" id="SSF48452">
    <property type="entry name" value="TPR-like"/>
    <property type="match status" value="1"/>
</dbReference>
<reference evidence="1" key="1">
    <citation type="journal article" date="2014" name="Front. Microbiol.">
        <title>High frequency of phylogenetically diverse reductive dehalogenase-homologous genes in deep subseafloor sedimentary metagenomes.</title>
        <authorList>
            <person name="Kawai M."/>
            <person name="Futagami T."/>
            <person name="Toyoda A."/>
            <person name="Takaki Y."/>
            <person name="Nishi S."/>
            <person name="Hori S."/>
            <person name="Arai W."/>
            <person name="Tsubouchi T."/>
            <person name="Morono Y."/>
            <person name="Uchiyama I."/>
            <person name="Ito T."/>
            <person name="Fujiyama A."/>
            <person name="Inagaki F."/>
            <person name="Takami H."/>
        </authorList>
    </citation>
    <scope>NUCLEOTIDE SEQUENCE</scope>
    <source>
        <strain evidence="1">Expedition CK06-06</strain>
    </source>
</reference>
<dbReference type="AlphaFoldDB" id="X1T4Z8"/>
<comment type="caution">
    <text evidence="1">The sequence shown here is derived from an EMBL/GenBank/DDBJ whole genome shotgun (WGS) entry which is preliminary data.</text>
</comment>
<evidence type="ECO:0008006" key="2">
    <source>
        <dbReference type="Google" id="ProtNLM"/>
    </source>
</evidence>